<protein>
    <submittedName>
        <fullName evidence="1">Uncharacterized protein</fullName>
    </submittedName>
</protein>
<sequence>MSGLTGAGAQQLNQRWKQYPHTNDPPVQRIPLTHARQFFAVDASGSTAGAIIGAEHDAVENLSFEHTNDQATTWGSYCQTPSRTFSDITWSGNLGGTNPTSILTHPPALDAIVHSDIWYLLTDGQVGGQEVWRLSSLAAEKGILDIPVVFLITGWTRGSPGSANVSVGVTFFANARDVLCLFKDVTSGVVYTLAGKGCFAPLQPDLDTPLSDQTWAQLKSFADEQELLAKCAEFGIMVTTAETRPDQTAGIDLGSEWDRAHGDHVTVDAGVLLSAGMLDDLDIRMLLADEAFNNLAMALKTRGSIAELRSFLLQQKVEQVAVRLEDVAGAAVILSRLSGPDLGRHEKELLQAQLRDAHAKNRHHYQNAIKDMAESSETSTARSRNRLVDRALQRLSEVESAGYTADILSRPSNRAMRAQRVEPYPHEYELSVVDLDLDAPSAFRSNCSICLGENEIMSIALKKCDNGEANTGDFALNFPLAAGYFENNRNMISAQCICFQCAMVGRPGTSIYGEEIVAVLPALQYTGLNKTYMDRQLYIAITGGLRTGTAGIAQLFMTVLDRTMHTKQWAGAGVQPGGHQDPEVKQRQALLDWFLTNILRHMQCRDTFNEQGNWSTYRRALQWAAGDFCVQRLTSWAIQYPTAGFMQLLRFGQKTRAFDEQDIRDLRATKVLHSITSLYLAKLYTSCKSSSKWKQPYLALIYTDFHADLVPKDLGANSSLLNSVPIFWAKLAGLLSLEPELLAQWVPTDQELIMRRVQVLLFWLVYHQKGHTTAKTLFAKLSEDQELAYAVLHTRADLPTNPASEILRSIFRNHEIGALEEFEEEKVQMKEIHMNGLCPFRTPFGPSVMHCGFAECPVSFLDGSGIDPDDVEQELTVQMVERLRRNRARHLTEVFGVEESFGRSQTVSGLPEPTISPSPPNSSHTNIHISIARTWGKLDDAQRRSVVNGGAYLDLFIRAVVEEVCKHGRGDIFQGDLDDTARRLLPSFWEVLQLAWREIESAGDHFAALKLDFAKDSKLDRKVKWERKVWGSQR</sequence>
<keyword evidence="2" id="KW-1185">Reference proteome</keyword>
<dbReference type="AlphaFoldDB" id="A0A9P4HXG5"/>
<organism evidence="1 2">
    <name type="scientific">Saccharata proteae CBS 121410</name>
    <dbReference type="NCBI Taxonomy" id="1314787"/>
    <lineage>
        <taxon>Eukaryota</taxon>
        <taxon>Fungi</taxon>
        <taxon>Dikarya</taxon>
        <taxon>Ascomycota</taxon>
        <taxon>Pezizomycotina</taxon>
        <taxon>Dothideomycetes</taxon>
        <taxon>Dothideomycetes incertae sedis</taxon>
        <taxon>Botryosphaeriales</taxon>
        <taxon>Saccharataceae</taxon>
        <taxon>Saccharata</taxon>
    </lineage>
</organism>
<evidence type="ECO:0000313" key="2">
    <source>
        <dbReference type="Proteomes" id="UP000799776"/>
    </source>
</evidence>
<reference evidence="1" key="1">
    <citation type="journal article" date="2020" name="Stud. Mycol.">
        <title>101 Dothideomycetes genomes: a test case for predicting lifestyles and emergence of pathogens.</title>
        <authorList>
            <person name="Haridas S."/>
            <person name="Albert R."/>
            <person name="Binder M."/>
            <person name="Bloem J."/>
            <person name="Labutti K."/>
            <person name="Salamov A."/>
            <person name="Andreopoulos B."/>
            <person name="Baker S."/>
            <person name="Barry K."/>
            <person name="Bills G."/>
            <person name="Bluhm B."/>
            <person name="Cannon C."/>
            <person name="Castanera R."/>
            <person name="Culley D."/>
            <person name="Daum C."/>
            <person name="Ezra D."/>
            <person name="Gonzalez J."/>
            <person name="Henrissat B."/>
            <person name="Kuo A."/>
            <person name="Liang C."/>
            <person name="Lipzen A."/>
            <person name="Lutzoni F."/>
            <person name="Magnuson J."/>
            <person name="Mondo S."/>
            <person name="Nolan M."/>
            <person name="Ohm R."/>
            <person name="Pangilinan J."/>
            <person name="Park H.-J."/>
            <person name="Ramirez L."/>
            <person name="Alfaro M."/>
            <person name="Sun H."/>
            <person name="Tritt A."/>
            <person name="Yoshinaga Y."/>
            <person name="Zwiers L.-H."/>
            <person name="Turgeon B."/>
            <person name="Goodwin S."/>
            <person name="Spatafora J."/>
            <person name="Crous P."/>
            <person name="Grigoriev I."/>
        </authorList>
    </citation>
    <scope>NUCLEOTIDE SEQUENCE</scope>
    <source>
        <strain evidence="1">CBS 121410</strain>
    </source>
</reference>
<name>A0A9P4HXG5_9PEZI</name>
<evidence type="ECO:0000313" key="1">
    <source>
        <dbReference type="EMBL" id="KAF2088256.1"/>
    </source>
</evidence>
<gene>
    <name evidence="1" type="ORF">K490DRAFT_64933</name>
</gene>
<dbReference type="EMBL" id="ML978717">
    <property type="protein sequence ID" value="KAF2088256.1"/>
    <property type="molecule type" value="Genomic_DNA"/>
</dbReference>
<comment type="caution">
    <text evidence="1">The sequence shown here is derived from an EMBL/GenBank/DDBJ whole genome shotgun (WGS) entry which is preliminary data.</text>
</comment>
<proteinExistence type="predicted"/>
<dbReference type="OrthoDB" id="3554680at2759"/>
<dbReference type="Proteomes" id="UP000799776">
    <property type="component" value="Unassembled WGS sequence"/>
</dbReference>
<accession>A0A9P4HXG5</accession>